<proteinExistence type="inferred from homology"/>
<comment type="similarity">
    <text evidence="1">Belongs to the amidase family.</text>
</comment>
<evidence type="ECO:0000313" key="4">
    <source>
        <dbReference type="Proteomes" id="UP000463857"/>
    </source>
</evidence>
<evidence type="ECO:0000256" key="1">
    <source>
        <dbReference type="ARBA" id="ARBA00009199"/>
    </source>
</evidence>
<dbReference type="InterPro" id="IPR036928">
    <property type="entry name" value="AS_sf"/>
</dbReference>
<dbReference type="EMBL" id="CP047156">
    <property type="protein sequence ID" value="QHB99396.1"/>
    <property type="molecule type" value="Genomic_DNA"/>
</dbReference>
<name>A0A7L4YLG9_9ACTN</name>
<sequence>MGQLHELSALEQAAAIKARRVSPVELVTHYLERIERHNDEVGAFATVTADAALEQARVAEQHVMAGDRLPLLHGVPTAIKDLSNIAGVRTTFGSGVFRDFVAEQTDEAVEKLLSGGAISLGKTQTPEFGFPCWTINDVGPTARTPWDTSRLASGSSGGSATAVASGLVSIAQGSDGGGSVRSPASACGVVGLKTSRGRITNGPLRVDPAGLGVWGPLARTVRDAAAFLDVTAGPGRSDPYWAPPLRDDATFLAACAREPGRLRIARYADPVVPGAELAPEVRAAWEQTSQLLESLGHRIEDIPAPYGPEAMDSFVGVWTLGATTLPVPDEQIGQLAPLTRWLREQGLRLSGQQAMQSLVATGQTGRRVLETLLPYDAVLCPVTTDVARPVDWYGDDPAEDFERQKRYSAYTSIYNVTGQPAMSLPTHHSSDGLPIGMMLVGRPAGEEALLSLASQVEAHLPWRDRKPPIWSR</sequence>
<dbReference type="KEGG" id="eke:EK0264_03270"/>
<dbReference type="PANTHER" id="PTHR11895:SF7">
    <property type="entry name" value="GLUTAMYL-TRNA(GLN) AMIDOTRANSFERASE SUBUNIT A, MITOCHONDRIAL"/>
    <property type="match status" value="1"/>
</dbReference>
<accession>A0A7L4YLG9</accession>
<evidence type="ECO:0000259" key="2">
    <source>
        <dbReference type="Pfam" id="PF01425"/>
    </source>
</evidence>
<dbReference type="FunCoup" id="A0A7L4YLG9">
    <property type="interactions" value="86"/>
</dbReference>
<dbReference type="PANTHER" id="PTHR11895">
    <property type="entry name" value="TRANSAMIDASE"/>
    <property type="match status" value="1"/>
</dbReference>
<dbReference type="OrthoDB" id="182039at2"/>
<protein>
    <submittedName>
        <fullName evidence="3">Amidase</fullName>
    </submittedName>
</protein>
<dbReference type="RefSeq" id="WP_159542841.1">
    <property type="nucleotide sequence ID" value="NZ_CP047156.1"/>
</dbReference>
<dbReference type="Gene3D" id="3.90.1300.10">
    <property type="entry name" value="Amidase signature (AS) domain"/>
    <property type="match status" value="1"/>
</dbReference>
<evidence type="ECO:0000313" key="3">
    <source>
        <dbReference type="EMBL" id="QHB99396.1"/>
    </source>
</evidence>
<feature type="domain" description="Amidase" evidence="2">
    <location>
        <begin position="25"/>
        <end position="450"/>
    </location>
</feature>
<dbReference type="InterPro" id="IPR023631">
    <property type="entry name" value="Amidase_dom"/>
</dbReference>
<dbReference type="Proteomes" id="UP000463857">
    <property type="component" value="Chromosome"/>
</dbReference>
<dbReference type="SUPFAM" id="SSF75304">
    <property type="entry name" value="Amidase signature (AS) enzymes"/>
    <property type="match status" value="1"/>
</dbReference>
<dbReference type="InParanoid" id="A0A7L4YLG9"/>
<organism evidence="3 4">
    <name type="scientific">Epidermidibacterium keratini</name>
    <dbReference type="NCBI Taxonomy" id="1891644"/>
    <lineage>
        <taxon>Bacteria</taxon>
        <taxon>Bacillati</taxon>
        <taxon>Actinomycetota</taxon>
        <taxon>Actinomycetes</taxon>
        <taxon>Sporichthyales</taxon>
        <taxon>Sporichthyaceae</taxon>
        <taxon>Epidermidibacterium</taxon>
    </lineage>
</organism>
<dbReference type="AlphaFoldDB" id="A0A7L4YLG9"/>
<dbReference type="Pfam" id="PF01425">
    <property type="entry name" value="Amidase"/>
    <property type="match status" value="1"/>
</dbReference>
<dbReference type="GO" id="GO:0003824">
    <property type="term" value="F:catalytic activity"/>
    <property type="evidence" value="ECO:0007669"/>
    <property type="project" value="InterPro"/>
</dbReference>
<keyword evidence="4" id="KW-1185">Reference proteome</keyword>
<reference evidence="3 4" key="1">
    <citation type="journal article" date="2018" name="Int. J. Syst. Evol. Microbiol.">
        <title>Epidermidibacterium keratini gen. nov., sp. nov., a member of the family Sporichthyaceae, isolated from keratin epidermis.</title>
        <authorList>
            <person name="Lee D.G."/>
            <person name="Trujillo M.E."/>
            <person name="Kang S."/>
            <person name="Nam J.J."/>
            <person name="Kim Y.J."/>
        </authorList>
    </citation>
    <scope>NUCLEOTIDE SEQUENCE [LARGE SCALE GENOMIC DNA]</scope>
    <source>
        <strain evidence="3 4">EPI-7</strain>
    </source>
</reference>
<dbReference type="InterPro" id="IPR000120">
    <property type="entry name" value="Amidase"/>
</dbReference>
<gene>
    <name evidence="3" type="ORF">EK0264_03270</name>
</gene>